<evidence type="ECO:0000313" key="8">
    <source>
        <dbReference type="EMBL" id="KAJ3645693.1"/>
    </source>
</evidence>
<protein>
    <recommendedName>
        <fullName evidence="7">Major facilitator superfamily (MFS) profile domain-containing protein</fullName>
    </recommendedName>
</protein>
<dbReference type="GO" id="GO:0016020">
    <property type="term" value="C:membrane"/>
    <property type="evidence" value="ECO:0007669"/>
    <property type="project" value="UniProtKB-SubCell"/>
</dbReference>
<keyword evidence="2 5" id="KW-0812">Transmembrane</keyword>
<evidence type="ECO:0000256" key="4">
    <source>
        <dbReference type="ARBA" id="ARBA00023136"/>
    </source>
</evidence>
<comment type="caution">
    <text evidence="8">The sequence shown here is derived from an EMBL/GenBank/DDBJ whole genome shotgun (WGS) entry which is preliminary data.</text>
</comment>
<dbReference type="SUPFAM" id="SSF103473">
    <property type="entry name" value="MFS general substrate transporter"/>
    <property type="match status" value="1"/>
</dbReference>
<feature type="transmembrane region" description="Helical" evidence="5">
    <location>
        <begin position="46"/>
        <end position="64"/>
    </location>
</feature>
<keyword evidence="6" id="KW-0732">Signal</keyword>
<gene>
    <name evidence="8" type="ORF">Zmor_023333</name>
</gene>
<keyword evidence="3 5" id="KW-1133">Transmembrane helix</keyword>
<dbReference type="AlphaFoldDB" id="A0AA38HY31"/>
<dbReference type="PANTHER" id="PTHR48021:SF47">
    <property type="entry name" value="GH17672P"/>
    <property type="match status" value="1"/>
</dbReference>
<evidence type="ECO:0000256" key="5">
    <source>
        <dbReference type="SAM" id="Phobius"/>
    </source>
</evidence>
<evidence type="ECO:0000259" key="7">
    <source>
        <dbReference type="PROSITE" id="PS50850"/>
    </source>
</evidence>
<dbReference type="Pfam" id="PF00083">
    <property type="entry name" value="Sugar_tr"/>
    <property type="match status" value="1"/>
</dbReference>
<feature type="domain" description="Major facilitator superfamily (MFS) profile" evidence="7">
    <location>
        <begin position="1"/>
        <end position="107"/>
    </location>
</feature>
<reference evidence="8" key="1">
    <citation type="journal article" date="2023" name="G3 (Bethesda)">
        <title>Whole genome assemblies of Zophobas morio and Tenebrio molitor.</title>
        <authorList>
            <person name="Kaur S."/>
            <person name="Stinson S.A."/>
            <person name="diCenzo G.C."/>
        </authorList>
    </citation>
    <scope>NUCLEOTIDE SEQUENCE</scope>
    <source>
        <strain evidence="8">QUZm001</strain>
    </source>
</reference>
<feature type="transmembrane region" description="Helical" evidence="5">
    <location>
        <begin position="76"/>
        <end position="97"/>
    </location>
</feature>
<comment type="subcellular location">
    <subcellularLocation>
        <location evidence="1">Membrane</location>
        <topology evidence="1">Multi-pass membrane protein</topology>
    </subcellularLocation>
</comment>
<keyword evidence="4 5" id="KW-0472">Membrane</keyword>
<name>A0AA38HY31_9CUCU</name>
<dbReference type="Proteomes" id="UP001168821">
    <property type="component" value="Unassembled WGS sequence"/>
</dbReference>
<evidence type="ECO:0000256" key="6">
    <source>
        <dbReference type="SAM" id="SignalP"/>
    </source>
</evidence>
<dbReference type="InterPro" id="IPR036259">
    <property type="entry name" value="MFS_trans_sf"/>
</dbReference>
<dbReference type="InterPro" id="IPR005828">
    <property type="entry name" value="MFS_sugar_transport-like"/>
</dbReference>
<proteinExistence type="predicted"/>
<dbReference type="EMBL" id="JALNTZ010000007">
    <property type="protein sequence ID" value="KAJ3645693.1"/>
    <property type="molecule type" value="Genomic_DNA"/>
</dbReference>
<feature type="signal peptide" evidence="6">
    <location>
        <begin position="1"/>
        <end position="16"/>
    </location>
</feature>
<dbReference type="PROSITE" id="PS50850">
    <property type="entry name" value="MFS"/>
    <property type="match status" value="1"/>
</dbReference>
<dbReference type="InterPro" id="IPR050549">
    <property type="entry name" value="MFS_Trehalose_Transporter"/>
</dbReference>
<dbReference type="InterPro" id="IPR020846">
    <property type="entry name" value="MFS_dom"/>
</dbReference>
<evidence type="ECO:0000313" key="9">
    <source>
        <dbReference type="Proteomes" id="UP001168821"/>
    </source>
</evidence>
<sequence length="107" mass="11651">MLLANLLAFTCGIAYGWSSPAIPKMNGSIDPNDLHLTYPINSSEESWIVSLLSIGAIIGPIFAGKLADKLGRKKTLIVLVCPILAAFLMMAFAKTVIELQDLSWVWM</sequence>
<accession>A0AA38HY31</accession>
<dbReference type="PANTHER" id="PTHR48021">
    <property type="match status" value="1"/>
</dbReference>
<evidence type="ECO:0000256" key="1">
    <source>
        <dbReference type="ARBA" id="ARBA00004141"/>
    </source>
</evidence>
<dbReference type="Gene3D" id="1.20.1250.20">
    <property type="entry name" value="MFS general substrate transporter like domains"/>
    <property type="match status" value="1"/>
</dbReference>
<organism evidence="8 9">
    <name type="scientific">Zophobas morio</name>
    <dbReference type="NCBI Taxonomy" id="2755281"/>
    <lineage>
        <taxon>Eukaryota</taxon>
        <taxon>Metazoa</taxon>
        <taxon>Ecdysozoa</taxon>
        <taxon>Arthropoda</taxon>
        <taxon>Hexapoda</taxon>
        <taxon>Insecta</taxon>
        <taxon>Pterygota</taxon>
        <taxon>Neoptera</taxon>
        <taxon>Endopterygota</taxon>
        <taxon>Coleoptera</taxon>
        <taxon>Polyphaga</taxon>
        <taxon>Cucujiformia</taxon>
        <taxon>Tenebrionidae</taxon>
        <taxon>Zophobas</taxon>
    </lineage>
</organism>
<keyword evidence="9" id="KW-1185">Reference proteome</keyword>
<feature type="chain" id="PRO_5041312652" description="Major facilitator superfamily (MFS) profile domain-containing protein" evidence="6">
    <location>
        <begin position="17"/>
        <end position="107"/>
    </location>
</feature>
<evidence type="ECO:0000256" key="2">
    <source>
        <dbReference type="ARBA" id="ARBA00022692"/>
    </source>
</evidence>
<dbReference type="GO" id="GO:0022857">
    <property type="term" value="F:transmembrane transporter activity"/>
    <property type="evidence" value="ECO:0007669"/>
    <property type="project" value="InterPro"/>
</dbReference>
<evidence type="ECO:0000256" key="3">
    <source>
        <dbReference type="ARBA" id="ARBA00022989"/>
    </source>
</evidence>